<evidence type="ECO:0000259" key="3">
    <source>
        <dbReference type="Pfam" id="PF25794"/>
    </source>
</evidence>
<comment type="caution">
    <text evidence="4">The sequence shown here is derived from an EMBL/GenBank/DDBJ whole genome shotgun (WGS) entry which is preliminary data.</text>
</comment>
<dbReference type="NCBIfam" id="NF047352">
    <property type="entry name" value="P_loop_sacsin"/>
    <property type="match status" value="1"/>
</dbReference>
<organism evidence="4 5">
    <name type="scientific">Acropora cervicornis</name>
    <name type="common">Staghorn coral</name>
    <dbReference type="NCBI Taxonomy" id="6130"/>
    <lineage>
        <taxon>Eukaryota</taxon>
        <taxon>Metazoa</taxon>
        <taxon>Cnidaria</taxon>
        <taxon>Anthozoa</taxon>
        <taxon>Hexacorallia</taxon>
        <taxon>Scleractinia</taxon>
        <taxon>Astrocoeniina</taxon>
        <taxon>Acroporidae</taxon>
        <taxon>Acropora</taxon>
    </lineage>
</organism>
<dbReference type="InterPro" id="IPR052957">
    <property type="entry name" value="Auxin_embryo_med"/>
</dbReference>
<dbReference type="InterPro" id="IPR036890">
    <property type="entry name" value="HATPase_C_sf"/>
</dbReference>
<evidence type="ECO:0000313" key="5">
    <source>
        <dbReference type="Proteomes" id="UP001249851"/>
    </source>
</evidence>
<feature type="compositionally biased region" description="Acidic residues" evidence="1">
    <location>
        <begin position="996"/>
        <end position="1008"/>
    </location>
</feature>
<evidence type="ECO:0000313" key="4">
    <source>
        <dbReference type="EMBL" id="KAK2567191.1"/>
    </source>
</evidence>
<dbReference type="PANTHER" id="PTHR32387">
    <property type="entry name" value="WU:FJ29H11"/>
    <property type="match status" value="1"/>
</dbReference>
<dbReference type="PANTHER" id="PTHR32387:SF0">
    <property type="entry name" value="PROTEIN NO VEIN"/>
    <property type="match status" value="1"/>
</dbReference>
<feature type="domain" description="Protein NO VEIN C-terminal" evidence="2">
    <location>
        <begin position="2695"/>
        <end position="2790"/>
    </location>
</feature>
<evidence type="ECO:0000259" key="2">
    <source>
        <dbReference type="Pfam" id="PF13020"/>
    </source>
</evidence>
<dbReference type="Proteomes" id="UP001249851">
    <property type="component" value="Unassembled WGS sequence"/>
</dbReference>
<dbReference type="InterPro" id="IPR058210">
    <property type="entry name" value="SACS/Nov_dom"/>
</dbReference>
<feature type="region of interest" description="Disordered" evidence="1">
    <location>
        <begin position="983"/>
        <end position="1026"/>
    </location>
</feature>
<dbReference type="Gene3D" id="3.30.565.10">
    <property type="entry name" value="Histidine kinase-like ATPase, C-terminal domain"/>
    <property type="match status" value="1"/>
</dbReference>
<dbReference type="EMBL" id="JARQWQ010000015">
    <property type="protein sequence ID" value="KAK2567191.1"/>
    <property type="molecule type" value="Genomic_DNA"/>
</dbReference>
<dbReference type="Pfam" id="PF13020">
    <property type="entry name" value="NOV_C"/>
    <property type="match status" value="1"/>
</dbReference>
<gene>
    <name evidence="4" type="ORF">P5673_009000</name>
</gene>
<reference evidence="4" key="1">
    <citation type="journal article" date="2023" name="G3 (Bethesda)">
        <title>Whole genome assembly and annotation of the endangered Caribbean coral Acropora cervicornis.</title>
        <authorList>
            <person name="Selwyn J.D."/>
            <person name="Vollmer S.V."/>
        </authorList>
    </citation>
    <scope>NUCLEOTIDE SEQUENCE</scope>
    <source>
        <strain evidence="4">K2</strain>
    </source>
</reference>
<accession>A0AAD9QTQ0</accession>
<dbReference type="InterPro" id="IPR024975">
    <property type="entry name" value="NOV_C"/>
</dbReference>
<feature type="domain" description="Sacsin/Nov" evidence="3">
    <location>
        <begin position="1075"/>
        <end position="1238"/>
    </location>
</feature>
<evidence type="ECO:0000256" key="1">
    <source>
        <dbReference type="SAM" id="MobiDB-lite"/>
    </source>
</evidence>
<keyword evidence="5" id="KW-1185">Reference proteome</keyword>
<proteinExistence type="predicted"/>
<name>A0AAD9QTQ0_ACRCE</name>
<reference evidence="4" key="2">
    <citation type="journal article" date="2023" name="Science">
        <title>Genomic signatures of disease resistance in endangered staghorn corals.</title>
        <authorList>
            <person name="Vollmer S.V."/>
            <person name="Selwyn J.D."/>
            <person name="Despard B.A."/>
            <person name="Roesel C.L."/>
        </authorList>
    </citation>
    <scope>NUCLEOTIDE SEQUENCE</scope>
    <source>
        <strain evidence="4">K2</strain>
    </source>
</reference>
<dbReference type="SUPFAM" id="SSF55874">
    <property type="entry name" value="ATPase domain of HSP90 chaperone/DNA topoisomerase II/histidine kinase"/>
    <property type="match status" value="1"/>
</dbReference>
<sequence length="2816" mass="319160">MASGWILSASQLCKLKQDVIHLVQSSERHCVDLSSFEAKYKDFYGVELLDQYPSLKSWRLLDVMKELRDVISLIEKRSSVYIVCNPTFLPSPPLPFADVASVQFAKIPHPSQPSFREIMREQEQQHILEAYPFPPLRNQSFLTEIQRAPSPLRQTRVHVSPEQQCHKAPARETGTLGPMEKSLEQAQRIMSSVNSRSFKQVSVGEINTAAGNIIASLSDMGEFVSLEKVKAKLCLQFGKFCWSEFGFKRDKDIPALDDLIKLQSKVNLFVHAYVMCNSIATVYELGQSLAELESKKDFEDLRLGPLLQQPVVFDMFKAPSDLSSLPTVTTIQILRHLEKYMTREDLWREKVDLGKFMEYLCEEYDCETPYELGVRIQSIGLAISVIKKAKRSGRERWNTVVEQYESDLKEEIERHLKKIKKKLLGEEFGDLRSCAMKLIDTSPLIALQEIFDCCLDCFDGENHDDITNFLFTITENALARRLFQLALTVSCRSLIGETLDSMVQKEVDKQVASRMNDLNEKEELQVVQPHSEGAIIDELKAWLVCAENIDLQRLANIEASVLNKFPGFDRFEDFGYGSFLTFLTAHKELLEAIEEVGGLTVIRSGGLRSRLGHHVSLTSVLDFISQCGPQASPDTIEWNLCNYCGICKVTDLGFGSLSTLLKKANDRRGKTSQANTPTVVYEAALMFRERCNKGSIHGFQTKEDAIAAIQSTPLLENVSLWTHWDDVFGGEPSKLGDLKSFLENEGILMNAGKSTSGNYGPLVVIETSPGVLLRLTTITSIDLCNQSINVGDAVGAAGHLASMVVINGGISNTPVALLANHVQSSLASMAAREGHDRCSDFVLNCLVRLPSKLAQTVGAKNATRRKDRNSELRDNVFLEPLKKLFGSTEAPSLLLSRCSNQPQRYRLHQIGFALGLKLWIEDFNDHVRTVRTGNEEEDSALNAGLRDEEFEFSKKPVAVVNPVASVREKTEIVEGLARTLECGTPIPEIEGSDHVNDDDDDDDDDDIEKDASEDVEKNARKATDRQDDECRAVIEQIRREEFGIGLELGEEELKLVRRQREREGRGLHRLSSELYSRDTHFVLELVQNADDNSYPEDESVAGFPSLVFVLEKDKIVVLNNEVGFMEKNIRALCDVGKSTKGAHRYGYIGQKGIGFKSVFRVSDCPEVHSNGYHIRFDAKSGPQGYILPQWIEEGNVKEETCDDELECLEAGNNHEIQVDSGSEYERWSTRIVLPLKEEHRGLEKSSLLARFRDIHPSLLLFLHRLRAICIHDQVSNTRREMIRRDLGDNVVEVSHTKGKDRWLLIKKELDASNVQTKENVATTELALAFPFSDVDPEPGLGRRHKTLPQQNVFAYLPLRSYGFRFIIQGDFEVPSSREDVDSDKSWNQWLREEIPKLFIEALSVFMNHPSFSDRLSSLTTYLQFVPLEEEILDFFAPVARHILTLLQGKPSVAVKMNKHETSTDNWVRLPSQAIFCQDCTIQDVITPTLLEEHLGLFYLHSEMEKVLNPTLRSRLGIDTLSSKHLLEIAKSEMKKIATKTSATNGDHGSVMAKISWLARWLQCMHRCLDQERDSSQETLDSISSLDVIPLTGGSCVNLKGDSIFLPLSMNQNLYGTVQQKKKSSPNENTCLSILETDLSTVHPALFSSLDDIGRSQVEQLLRRLGVKTWNPKDLVNSHIIPTFKSDKWKVKSDKVLASYLVYIFEQRLSDPSVCDINELRSCVQLLTNKGPLNPVEVAIHFTTRFGNAIDLAKQLPSISWTLLDESYLDRGPGSEARTVDWKAFLEELGVQTFLSIKRKRIKLQRSSMAESPWSSFINIWQTTPDGLYFVEDWACGEFEEFLRSVCAPGSANRRRCHESKLLAQYIDERWDKEYSKYADDRVHLEDSKGHSLGKTESSFYLNLVFKPWMSAKGVDTAFFAPKDLYMDNDFVSKLLEGHVYYASADLKSDRFRSLLGIHEYVSVDELLREMKKWSSAQSGGESVGAKKSQEFTTSVAHMSEVYSYLFSRMLQNEDEKRQISDFFEKNALIFVPDPNVESSVSKEVHTPGSFHLKKDVCWHDPTCLVSKYFKEHGMITRRLLQGYYYRPSMQWSLEHFFVGQLNVNETPNVNEYIEIASTVAEVSGFPTPSALNEMLKIFSVLGEKCVVTRNPNDGMCSEYEMGETINEEMVSFLRNALKRKDRVIFPSSDKWVSLSDKPLRADDKSLLKIFQNLDRGSEEEKKEGVFFLNLGDLCQPQQKRVVHNRRKAQPERDDLKKNVSRFLRICEVKTLSECIRKELITTFVEFNCAPLKRYFHNLMPHIQRFLYTKIPDVYDQLKSQGFPQKLFKMQFASVKSLETVYSLTTHPDIRVPIEEKSGIETVGASYCLYVLKNNIEHADVLDAEIVKLLLGEKKEHFSEILNFLAAMRSYDGSDVDRFLEDAQGLEPLPDDEEPWCVPAPLEVVVPEPKDDPRLVAVTTTSAPLTFASGDGGLHSWPPKSAAQYDKTRIPESVPAEDSVLKMWPPPAPPDSVIPNQVIQAQERTTQAVFLAESSYGIGLKGGENDENIYGISRQNQPPQLFNVSEESMQEEISDRPNCQQIIPLNEPNTLEVLPETNMQEAPGSDFGEVLKRTQNLQSTVPGVVQMDPDPSRVREVTSLRTGTDLQARPILPSHAYLWFENGLSDLDFEDLEISNGTKMLNLADNASREDVGRWGERFVYEYLVEQAHQLPPGDIEIIWMNEKGNTIVPYDLEVRRRVSSQQNPVITYIEVKTTSSDQKDFFEVSVQELQFALVAKQAFHVYRVFNALNPERLRIRRLRNLASQLENKNVKLCFVI</sequence>
<protein>
    <submittedName>
        <fullName evidence="4">Protein NO VEIN</fullName>
    </submittedName>
</protein>
<feature type="compositionally biased region" description="Basic and acidic residues" evidence="1">
    <location>
        <begin position="1009"/>
        <end position="1026"/>
    </location>
</feature>
<dbReference type="Pfam" id="PF25794">
    <property type="entry name" value="SACS"/>
    <property type="match status" value="1"/>
</dbReference>